<keyword evidence="2" id="KW-1185">Reference proteome</keyword>
<accession>A0A4V4HAY5</accession>
<dbReference type="EMBL" id="ML180471">
    <property type="protein sequence ID" value="THU77345.1"/>
    <property type="molecule type" value="Genomic_DNA"/>
</dbReference>
<evidence type="ECO:0000313" key="1">
    <source>
        <dbReference type="EMBL" id="THU77345.1"/>
    </source>
</evidence>
<organism evidence="1 2">
    <name type="scientific">Dendrothele bispora (strain CBS 962.96)</name>
    <dbReference type="NCBI Taxonomy" id="1314807"/>
    <lineage>
        <taxon>Eukaryota</taxon>
        <taxon>Fungi</taxon>
        <taxon>Dikarya</taxon>
        <taxon>Basidiomycota</taxon>
        <taxon>Agaricomycotina</taxon>
        <taxon>Agaricomycetes</taxon>
        <taxon>Agaricomycetidae</taxon>
        <taxon>Agaricales</taxon>
        <taxon>Agaricales incertae sedis</taxon>
        <taxon>Dendrothele</taxon>
    </lineage>
</organism>
<dbReference type="Proteomes" id="UP000297245">
    <property type="component" value="Unassembled WGS sequence"/>
</dbReference>
<dbReference type="AlphaFoldDB" id="A0A4V4HAY5"/>
<reference evidence="1 2" key="1">
    <citation type="journal article" date="2019" name="Nat. Ecol. Evol.">
        <title>Megaphylogeny resolves global patterns of mushroom evolution.</title>
        <authorList>
            <person name="Varga T."/>
            <person name="Krizsan K."/>
            <person name="Foldi C."/>
            <person name="Dima B."/>
            <person name="Sanchez-Garcia M."/>
            <person name="Sanchez-Ramirez S."/>
            <person name="Szollosi G.J."/>
            <person name="Szarkandi J.G."/>
            <person name="Papp V."/>
            <person name="Albert L."/>
            <person name="Andreopoulos W."/>
            <person name="Angelini C."/>
            <person name="Antonin V."/>
            <person name="Barry K.W."/>
            <person name="Bougher N.L."/>
            <person name="Buchanan P."/>
            <person name="Buyck B."/>
            <person name="Bense V."/>
            <person name="Catcheside P."/>
            <person name="Chovatia M."/>
            <person name="Cooper J."/>
            <person name="Damon W."/>
            <person name="Desjardin D."/>
            <person name="Finy P."/>
            <person name="Geml J."/>
            <person name="Haridas S."/>
            <person name="Hughes K."/>
            <person name="Justo A."/>
            <person name="Karasinski D."/>
            <person name="Kautmanova I."/>
            <person name="Kiss B."/>
            <person name="Kocsube S."/>
            <person name="Kotiranta H."/>
            <person name="LaButti K.M."/>
            <person name="Lechner B.E."/>
            <person name="Liimatainen K."/>
            <person name="Lipzen A."/>
            <person name="Lukacs Z."/>
            <person name="Mihaltcheva S."/>
            <person name="Morgado L.N."/>
            <person name="Niskanen T."/>
            <person name="Noordeloos M.E."/>
            <person name="Ohm R.A."/>
            <person name="Ortiz-Santana B."/>
            <person name="Ovrebo C."/>
            <person name="Racz N."/>
            <person name="Riley R."/>
            <person name="Savchenko A."/>
            <person name="Shiryaev A."/>
            <person name="Soop K."/>
            <person name="Spirin V."/>
            <person name="Szebenyi C."/>
            <person name="Tomsovsky M."/>
            <person name="Tulloss R.E."/>
            <person name="Uehling J."/>
            <person name="Grigoriev I.V."/>
            <person name="Vagvolgyi C."/>
            <person name="Papp T."/>
            <person name="Martin F.M."/>
            <person name="Miettinen O."/>
            <person name="Hibbett D.S."/>
            <person name="Nagy L.G."/>
        </authorList>
    </citation>
    <scope>NUCLEOTIDE SEQUENCE [LARGE SCALE GENOMIC DNA]</scope>
    <source>
        <strain evidence="1 2">CBS 962.96</strain>
    </source>
</reference>
<sequence>MTDDRWYKYQYFEFLFGANPRSHHQSSKFLFSFNYIQIVGEGFTFLPSQHVFKFHRAEKQDRAKLSKLQNSKKKGFGQTTSCIYQVDRSIKHYSSKSSTEELLGVIELHSSNYTELWDRCFKLLRDNRDLRRQLKFEKVNDEDHFSSNINDIGETLINDTFDLETVEVNSGSDRFRGGCDSFSPNDTLVTNGGFRNRGAPDNHMHYLTPGTFINGHFVSREESVSAPTPDASREGYYSFIANDTLVTNGFSNEGAPDTYPTPGIFNRHFVSHEEPASTLTPVLGSADTWASVKAPDPGYGTAGMDFELELFGPPFQPTTLSFSDVSPYLGDPGDDGLAIADHAYNEDYLSLLPDDLVPLGQLDSLGTPPNFVSDDERIGYFGEGRIQL</sequence>
<name>A0A4V4HAY5_DENBC</name>
<evidence type="ECO:0000313" key="2">
    <source>
        <dbReference type="Proteomes" id="UP000297245"/>
    </source>
</evidence>
<proteinExistence type="predicted"/>
<gene>
    <name evidence="1" type="ORF">K435DRAFT_974019</name>
</gene>
<protein>
    <submittedName>
        <fullName evidence="1">Uncharacterized protein</fullName>
    </submittedName>
</protein>